<gene>
    <name evidence="2" type="ORF">U9M48_027306</name>
</gene>
<protein>
    <submittedName>
        <fullName evidence="2">Uncharacterized protein</fullName>
    </submittedName>
</protein>
<evidence type="ECO:0000313" key="2">
    <source>
        <dbReference type="EMBL" id="WVZ79765.1"/>
    </source>
</evidence>
<name>A0AAQ3X010_PASNO</name>
<keyword evidence="3" id="KW-1185">Reference proteome</keyword>
<dbReference type="PANTHER" id="PTHR33710:SF72">
    <property type="entry name" value="OS04G0204200 PROTEIN"/>
    <property type="match status" value="1"/>
</dbReference>
<feature type="region of interest" description="Disordered" evidence="1">
    <location>
        <begin position="1"/>
        <end position="33"/>
    </location>
</feature>
<feature type="non-terminal residue" evidence="2">
    <location>
        <position position="281"/>
    </location>
</feature>
<evidence type="ECO:0000313" key="3">
    <source>
        <dbReference type="Proteomes" id="UP001341281"/>
    </source>
</evidence>
<reference evidence="2 3" key="1">
    <citation type="submission" date="2024-02" db="EMBL/GenBank/DDBJ databases">
        <title>High-quality chromosome-scale genome assembly of Pensacola bahiagrass (Paspalum notatum Flugge var. saurae).</title>
        <authorList>
            <person name="Vega J.M."/>
            <person name="Podio M."/>
            <person name="Orjuela J."/>
            <person name="Siena L.A."/>
            <person name="Pessino S.C."/>
            <person name="Combes M.C."/>
            <person name="Mariac C."/>
            <person name="Albertini E."/>
            <person name="Pupilli F."/>
            <person name="Ortiz J.P.A."/>
            <person name="Leblanc O."/>
        </authorList>
    </citation>
    <scope>NUCLEOTIDE SEQUENCE [LARGE SCALE GENOMIC DNA]</scope>
    <source>
        <strain evidence="2">R1</strain>
        <tissue evidence="2">Leaf</tissue>
    </source>
</reference>
<dbReference type="SUPFAM" id="SSF56219">
    <property type="entry name" value="DNase I-like"/>
    <property type="match status" value="1"/>
</dbReference>
<feature type="compositionally biased region" description="Acidic residues" evidence="1">
    <location>
        <begin position="96"/>
        <end position="109"/>
    </location>
</feature>
<proteinExistence type="predicted"/>
<sequence length="281" mass="32378">MADAQRAMKNHFVPHVGEHERVQLTDSEDEDSDYGGDVEKVFLEMGRGGFYIQNWGYKSSSMGNTRNVPTGKSKADASPCSVKIEEIFSASKIPQPEDDFPQTQEEENIENTQESTVENLSQKDQMEDQPAKPKEGISAMHRNEGGRRASERLKKFTGSFMHGNFILQVNLWDKIEKFKWNLLVVYDFNIIRFSHERNKIERLHRHSCLFNSVIRTCELIEIDMPGGQYTWSNNQENPTLVKLDRVLMSKQWEAAIPHVIIQKLPREIIDHNPLIVCTESN</sequence>
<dbReference type="AlphaFoldDB" id="A0AAQ3X010"/>
<organism evidence="2 3">
    <name type="scientific">Paspalum notatum var. saurae</name>
    <dbReference type="NCBI Taxonomy" id="547442"/>
    <lineage>
        <taxon>Eukaryota</taxon>
        <taxon>Viridiplantae</taxon>
        <taxon>Streptophyta</taxon>
        <taxon>Embryophyta</taxon>
        <taxon>Tracheophyta</taxon>
        <taxon>Spermatophyta</taxon>
        <taxon>Magnoliopsida</taxon>
        <taxon>Liliopsida</taxon>
        <taxon>Poales</taxon>
        <taxon>Poaceae</taxon>
        <taxon>PACMAD clade</taxon>
        <taxon>Panicoideae</taxon>
        <taxon>Andropogonodae</taxon>
        <taxon>Paspaleae</taxon>
        <taxon>Paspalinae</taxon>
        <taxon>Paspalum</taxon>
    </lineage>
</organism>
<dbReference type="EMBL" id="CP144750">
    <property type="protein sequence ID" value="WVZ79765.1"/>
    <property type="molecule type" value="Genomic_DNA"/>
</dbReference>
<dbReference type="InterPro" id="IPR036691">
    <property type="entry name" value="Endo/exonu/phosph_ase_sf"/>
</dbReference>
<dbReference type="Proteomes" id="UP001341281">
    <property type="component" value="Chromosome 06"/>
</dbReference>
<feature type="compositionally biased region" description="Basic and acidic residues" evidence="1">
    <location>
        <begin position="124"/>
        <end position="147"/>
    </location>
</feature>
<evidence type="ECO:0000256" key="1">
    <source>
        <dbReference type="SAM" id="MobiDB-lite"/>
    </source>
</evidence>
<dbReference type="Gene3D" id="3.60.10.10">
    <property type="entry name" value="Endonuclease/exonuclease/phosphatase"/>
    <property type="match status" value="1"/>
</dbReference>
<accession>A0AAQ3X010</accession>
<dbReference type="PANTHER" id="PTHR33710">
    <property type="entry name" value="BNAC02G09200D PROTEIN"/>
    <property type="match status" value="1"/>
</dbReference>
<feature type="region of interest" description="Disordered" evidence="1">
    <location>
        <begin position="91"/>
        <end position="147"/>
    </location>
</feature>